<reference evidence="1" key="2">
    <citation type="submission" date="2023-06" db="EMBL/GenBank/DDBJ databases">
        <authorList>
            <person name="Ma L."/>
            <person name="Liu K.-W."/>
            <person name="Li Z."/>
            <person name="Hsiao Y.-Y."/>
            <person name="Qi Y."/>
            <person name="Fu T."/>
            <person name="Tang G."/>
            <person name="Zhang D."/>
            <person name="Sun W.-H."/>
            <person name="Liu D.-K."/>
            <person name="Li Y."/>
            <person name="Chen G.-Z."/>
            <person name="Liu X.-D."/>
            <person name="Liao X.-Y."/>
            <person name="Jiang Y.-T."/>
            <person name="Yu X."/>
            <person name="Hao Y."/>
            <person name="Huang J."/>
            <person name="Zhao X.-W."/>
            <person name="Ke S."/>
            <person name="Chen Y.-Y."/>
            <person name="Wu W.-L."/>
            <person name="Hsu J.-L."/>
            <person name="Lin Y.-F."/>
            <person name="Huang M.-D."/>
            <person name="Li C.-Y."/>
            <person name="Huang L."/>
            <person name="Wang Z.-W."/>
            <person name="Zhao X."/>
            <person name="Zhong W.-Y."/>
            <person name="Peng D.-H."/>
            <person name="Ahmad S."/>
            <person name="Lan S."/>
            <person name="Zhang J.-S."/>
            <person name="Tsai W.-C."/>
            <person name="Van De Peer Y."/>
            <person name="Liu Z.-J."/>
        </authorList>
    </citation>
    <scope>NUCLEOTIDE SEQUENCE</scope>
    <source>
        <strain evidence="1">CP</strain>
        <tissue evidence="1">Leaves</tissue>
    </source>
</reference>
<dbReference type="PANTHER" id="PTHR33710">
    <property type="entry name" value="BNAC02G09200D PROTEIN"/>
    <property type="match status" value="1"/>
</dbReference>
<accession>A0AAV9DFS9</accession>
<dbReference type="PANTHER" id="PTHR33710:SF71">
    <property type="entry name" value="ENDONUCLEASE_EXONUCLEASE_PHOSPHATASE DOMAIN-CONTAINING PROTEIN"/>
    <property type="match status" value="1"/>
</dbReference>
<organism evidence="1 2">
    <name type="scientific">Acorus calamus</name>
    <name type="common">Sweet flag</name>
    <dbReference type="NCBI Taxonomy" id="4465"/>
    <lineage>
        <taxon>Eukaryota</taxon>
        <taxon>Viridiplantae</taxon>
        <taxon>Streptophyta</taxon>
        <taxon>Embryophyta</taxon>
        <taxon>Tracheophyta</taxon>
        <taxon>Spermatophyta</taxon>
        <taxon>Magnoliopsida</taxon>
        <taxon>Liliopsida</taxon>
        <taxon>Acoraceae</taxon>
        <taxon>Acorus</taxon>
    </lineage>
</organism>
<dbReference type="Proteomes" id="UP001180020">
    <property type="component" value="Unassembled WGS sequence"/>
</dbReference>
<gene>
    <name evidence="1" type="ORF">QJS10_CPB13g01732</name>
</gene>
<protein>
    <submittedName>
        <fullName evidence="1">Ribonuclease H protein</fullName>
    </submittedName>
</protein>
<evidence type="ECO:0000313" key="2">
    <source>
        <dbReference type="Proteomes" id="UP001180020"/>
    </source>
</evidence>
<dbReference type="AlphaFoldDB" id="A0AAV9DFS9"/>
<dbReference type="EMBL" id="JAUJYO010000013">
    <property type="protein sequence ID" value="KAK1299747.1"/>
    <property type="molecule type" value="Genomic_DNA"/>
</dbReference>
<evidence type="ECO:0000313" key="1">
    <source>
        <dbReference type="EMBL" id="KAK1299747.1"/>
    </source>
</evidence>
<comment type="caution">
    <text evidence="1">The sequence shown here is derived from an EMBL/GenBank/DDBJ whole genome shotgun (WGS) entry which is preliminary data.</text>
</comment>
<name>A0AAV9DFS9_ACOCL</name>
<sequence>MAEFNQASASARLIDIGFQGPRFTWSNNRLGLARISARLDRAFVNHDWLNLFNATSLLHLAFIGSDHKPILLSVTQAPKPKTPFRFEKMWLDDPTFLPLVAKSWNASLGFSGTPQFTFQQKLKRLKGDLKLWNKEAFRNLSNRIANAEKEVIQMELNLDNGAPKSRLFLPLIDQFRKRLAGWKSKSLSQAGKLILVRHVLSSIPIYTSLSFPIPNPIIASLEKLMRAFLFSTSDSHVSLPIPWDKVCSPKDEGGLGIRRIKDVNLACQAKLSWRAMTSTSCWAKFMDFRYLHQKPVWEAKPAREGSCIWKSMKMLQNFLYEGTRWIIGNGKSVQFWVDIWLGEQPMSNLFPHLANSYQKVNWIINDNGEWDFHRVEDEDLLGTLKAVRLLPPPNLHICDSMGWIHNDLGHASSHPQYQGPIWIESDSSLVVNTINGGKSHTFREGNRPADKLASLGLSESTKSIFDYPPSDLAHYLNDDANEEWNMKVFGLFVHKVALAENVVFKLEDWKTSSKMGLGGLLEMGIPLDFGWTNG</sequence>
<reference evidence="1" key="1">
    <citation type="journal article" date="2023" name="Nat. Commun.">
        <title>Diploid and tetraploid genomes of Acorus and the evolution of monocots.</title>
        <authorList>
            <person name="Ma L."/>
            <person name="Liu K.W."/>
            <person name="Li Z."/>
            <person name="Hsiao Y.Y."/>
            <person name="Qi Y."/>
            <person name="Fu T."/>
            <person name="Tang G.D."/>
            <person name="Zhang D."/>
            <person name="Sun W.H."/>
            <person name="Liu D.K."/>
            <person name="Li Y."/>
            <person name="Chen G.Z."/>
            <person name="Liu X.D."/>
            <person name="Liao X.Y."/>
            <person name="Jiang Y.T."/>
            <person name="Yu X."/>
            <person name="Hao Y."/>
            <person name="Huang J."/>
            <person name="Zhao X.W."/>
            <person name="Ke S."/>
            <person name="Chen Y.Y."/>
            <person name="Wu W.L."/>
            <person name="Hsu J.L."/>
            <person name="Lin Y.F."/>
            <person name="Huang M.D."/>
            <person name="Li C.Y."/>
            <person name="Huang L."/>
            <person name="Wang Z.W."/>
            <person name="Zhao X."/>
            <person name="Zhong W.Y."/>
            <person name="Peng D.H."/>
            <person name="Ahmad S."/>
            <person name="Lan S."/>
            <person name="Zhang J.S."/>
            <person name="Tsai W.C."/>
            <person name="Van de Peer Y."/>
            <person name="Liu Z.J."/>
        </authorList>
    </citation>
    <scope>NUCLEOTIDE SEQUENCE</scope>
    <source>
        <strain evidence="1">CP</strain>
    </source>
</reference>
<dbReference type="Gene3D" id="3.60.10.10">
    <property type="entry name" value="Endonuclease/exonuclease/phosphatase"/>
    <property type="match status" value="1"/>
</dbReference>
<proteinExistence type="predicted"/>
<dbReference type="InterPro" id="IPR036691">
    <property type="entry name" value="Endo/exonu/phosph_ase_sf"/>
</dbReference>
<dbReference type="SUPFAM" id="SSF56219">
    <property type="entry name" value="DNase I-like"/>
    <property type="match status" value="1"/>
</dbReference>
<keyword evidence="2" id="KW-1185">Reference proteome</keyword>